<accession>A0A9W8N6Y2</accession>
<dbReference type="Pfam" id="PF13350">
    <property type="entry name" value="Y_phosphatase3"/>
    <property type="match status" value="1"/>
</dbReference>
<dbReference type="Gene3D" id="3.90.190.10">
    <property type="entry name" value="Protein tyrosine phosphatase superfamily"/>
    <property type="match status" value="1"/>
</dbReference>
<dbReference type="VEuPathDB" id="FungiDB:F4678DRAFT_412690"/>
<evidence type="ECO:0000256" key="1">
    <source>
        <dbReference type="SAM" id="MobiDB-lite"/>
    </source>
</evidence>
<protein>
    <submittedName>
        <fullName evidence="2">Uncharacterized protein</fullName>
    </submittedName>
</protein>
<evidence type="ECO:0000313" key="2">
    <source>
        <dbReference type="EMBL" id="KAJ3560632.1"/>
    </source>
</evidence>
<feature type="compositionally biased region" description="Basic and acidic residues" evidence="1">
    <location>
        <begin position="53"/>
        <end position="75"/>
    </location>
</feature>
<feature type="compositionally biased region" description="Basic and acidic residues" evidence="1">
    <location>
        <begin position="100"/>
        <end position="110"/>
    </location>
</feature>
<feature type="region of interest" description="Disordered" evidence="1">
    <location>
        <begin position="53"/>
        <end position="118"/>
    </location>
</feature>
<dbReference type="GO" id="GO:0004721">
    <property type="term" value="F:phosphoprotein phosphatase activity"/>
    <property type="evidence" value="ECO:0007669"/>
    <property type="project" value="InterPro"/>
</dbReference>
<proteinExistence type="predicted"/>
<dbReference type="InterPro" id="IPR026893">
    <property type="entry name" value="Tyr/Ser_Pase_IphP-type"/>
</dbReference>
<dbReference type="InterPro" id="IPR029021">
    <property type="entry name" value="Prot-tyrosine_phosphatase-like"/>
</dbReference>
<reference evidence="2" key="1">
    <citation type="submission" date="2022-07" db="EMBL/GenBank/DDBJ databases">
        <title>Genome Sequence of Xylaria arbuscula.</title>
        <authorList>
            <person name="Buettner E."/>
        </authorList>
    </citation>
    <scope>NUCLEOTIDE SEQUENCE</scope>
    <source>
        <strain evidence="2">VT107</strain>
    </source>
</reference>
<organism evidence="2 3">
    <name type="scientific">Xylaria arbuscula</name>
    <dbReference type="NCBI Taxonomy" id="114810"/>
    <lineage>
        <taxon>Eukaryota</taxon>
        <taxon>Fungi</taxon>
        <taxon>Dikarya</taxon>
        <taxon>Ascomycota</taxon>
        <taxon>Pezizomycotina</taxon>
        <taxon>Sordariomycetes</taxon>
        <taxon>Xylariomycetidae</taxon>
        <taxon>Xylariales</taxon>
        <taxon>Xylariaceae</taxon>
        <taxon>Xylaria</taxon>
    </lineage>
</organism>
<evidence type="ECO:0000313" key="3">
    <source>
        <dbReference type="Proteomes" id="UP001148614"/>
    </source>
</evidence>
<comment type="caution">
    <text evidence="2">The sequence shown here is derived from an EMBL/GenBank/DDBJ whole genome shotgun (WGS) entry which is preliminary data.</text>
</comment>
<name>A0A9W8N6Y2_9PEZI</name>
<dbReference type="AlphaFoldDB" id="A0A9W8N6Y2"/>
<gene>
    <name evidence="2" type="ORF">NPX13_g9238</name>
</gene>
<sequence>MESTVAKSPLPLVSSAMSVEFDNILNFRDVGKTVNDFLGKKVLREGVLYRSARPDDATISDRRRLKEEVGIRTDRASQSSAKTTGRSEDPNTTPIQRRTRGADADPRADIPRSASHWEAARTGPIASIIVVGFRNGTAN</sequence>
<dbReference type="SUPFAM" id="SSF52799">
    <property type="entry name" value="(Phosphotyrosine protein) phosphatases II"/>
    <property type="match status" value="1"/>
</dbReference>
<dbReference type="EMBL" id="JANPWZ010002213">
    <property type="protein sequence ID" value="KAJ3560632.1"/>
    <property type="molecule type" value="Genomic_DNA"/>
</dbReference>
<keyword evidence="3" id="KW-1185">Reference proteome</keyword>
<dbReference type="Proteomes" id="UP001148614">
    <property type="component" value="Unassembled WGS sequence"/>
</dbReference>
<feature type="compositionally biased region" description="Polar residues" evidence="1">
    <location>
        <begin position="76"/>
        <end position="96"/>
    </location>
</feature>